<organism evidence="2 3">
    <name type="scientific">Priestia iocasae</name>
    <dbReference type="NCBI Taxonomy" id="2291674"/>
    <lineage>
        <taxon>Bacteria</taxon>
        <taxon>Bacillati</taxon>
        <taxon>Bacillota</taxon>
        <taxon>Bacilli</taxon>
        <taxon>Bacillales</taxon>
        <taxon>Bacillaceae</taxon>
        <taxon>Priestia</taxon>
    </lineage>
</organism>
<protein>
    <recommendedName>
        <fullName evidence="4">Lycopene cyclase domain-containing protein</fullName>
    </recommendedName>
</protein>
<dbReference type="EMBL" id="JAFBFC010000001">
    <property type="protein sequence ID" value="MBM7701961.1"/>
    <property type="molecule type" value="Genomic_DNA"/>
</dbReference>
<feature type="transmembrane region" description="Helical" evidence="1">
    <location>
        <begin position="31"/>
        <end position="50"/>
    </location>
</feature>
<gene>
    <name evidence="2" type="ORF">JOC83_000787</name>
</gene>
<evidence type="ECO:0008006" key="4">
    <source>
        <dbReference type="Google" id="ProtNLM"/>
    </source>
</evidence>
<proteinExistence type="predicted"/>
<accession>A0ABS2QR86</accession>
<name>A0ABS2QR86_9BACI</name>
<feature type="transmembrane region" description="Helical" evidence="1">
    <location>
        <begin position="126"/>
        <end position="144"/>
    </location>
</feature>
<comment type="caution">
    <text evidence="2">The sequence shown here is derived from an EMBL/GenBank/DDBJ whole genome shotgun (WGS) entry which is preliminary data.</text>
</comment>
<keyword evidence="3" id="KW-1185">Reference proteome</keyword>
<keyword evidence="1" id="KW-0812">Transmembrane</keyword>
<evidence type="ECO:0000256" key="1">
    <source>
        <dbReference type="SAM" id="Phobius"/>
    </source>
</evidence>
<dbReference type="Proteomes" id="UP000809829">
    <property type="component" value="Unassembled WGS sequence"/>
</dbReference>
<evidence type="ECO:0000313" key="3">
    <source>
        <dbReference type="Proteomes" id="UP000809829"/>
    </source>
</evidence>
<feature type="transmembrane region" description="Helical" evidence="1">
    <location>
        <begin position="62"/>
        <end position="84"/>
    </location>
</feature>
<keyword evidence="1" id="KW-1133">Transmembrane helix</keyword>
<sequence length="155" mass="18629">MVAKVALFITFFLPWLTLFFASKTTIKRYMPVTIFTCLLMTIVFQIAYHYKWWIIHTYIIPWGYMIDISFAYGIFAVGTFWIFRLTSHRFLLYTIVNILMDTFMCFIALPLLLGSLKIAEYKNITPLQYFFVLYGISIIIYFYHKWQDSLYIQTH</sequence>
<reference evidence="2 3" key="1">
    <citation type="submission" date="2021-01" db="EMBL/GenBank/DDBJ databases">
        <title>Genomic Encyclopedia of Type Strains, Phase IV (KMG-IV): sequencing the most valuable type-strain genomes for metagenomic binning, comparative biology and taxonomic classification.</title>
        <authorList>
            <person name="Goeker M."/>
        </authorList>
    </citation>
    <scope>NUCLEOTIDE SEQUENCE [LARGE SCALE GENOMIC DNA]</scope>
    <source>
        <strain evidence="2 3">DSM 104297</strain>
    </source>
</reference>
<keyword evidence="1" id="KW-0472">Membrane</keyword>
<evidence type="ECO:0000313" key="2">
    <source>
        <dbReference type="EMBL" id="MBM7701961.1"/>
    </source>
</evidence>
<dbReference type="RefSeq" id="WP_205184029.1">
    <property type="nucleotide sequence ID" value="NZ_JAFBFC010000001.1"/>
</dbReference>
<feature type="transmembrane region" description="Helical" evidence="1">
    <location>
        <begin position="90"/>
        <end position="114"/>
    </location>
</feature>